<name>A0A974D0E9_XENLA</name>
<dbReference type="Proteomes" id="UP000694892">
    <property type="component" value="Chromosome 4S"/>
</dbReference>
<dbReference type="AlphaFoldDB" id="A0A974D0E9"/>
<dbReference type="EMBL" id="CM004473">
    <property type="protein sequence ID" value="OCT83348.1"/>
    <property type="molecule type" value="Genomic_DNA"/>
</dbReference>
<proteinExistence type="predicted"/>
<protein>
    <submittedName>
        <fullName evidence="1">Uncharacterized protein</fullName>
    </submittedName>
</protein>
<evidence type="ECO:0000313" key="2">
    <source>
        <dbReference type="Proteomes" id="UP000694892"/>
    </source>
</evidence>
<reference evidence="2" key="1">
    <citation type="journal article" date="2016" name="Nature">
        <title>Genome evolution in the allotetraploid frog Xenopus laevis.</title>
        <authorList>
            <person name="Session A.M."/>
            <person name="Uno Y."/>
            <person name="Kwon T."/>
            <person name="Chapman J.A."/>
            <person name="Toyoda A."/>
            <person name="Takahashi S."/>
            <person name="Fukui A."/>
            <person name="Hikosaka A."/>
            <person name="Suzuki A."/>
            <person name="Kondo M."/>
            <person name="van Heeringen S.J."/>
            <person name="Quigley I."/>
            <person name="Heinz S."/>
            <person name="Ogino H."/>
            <person name="Ochi H."/>
            <person name="Hellsten U."/>
            <person name="Lyons J.B."/>
            <person name="Simakov O."/>
            <person name="Putnam N."/>
            <person name="Stites J."/>
            <person name="Kuroki Y."/>
            <person name="Tanaka T."/>
            <person name="Michiue T."/>
            <person name="Watanabe M."/>
            <person name="Bogdanovic O."/>
            <person name="Lister R."/>
            <person name="Georgiou G."/>
            <person name="Paranjpe S.S."/>
            <person name="van Kruijsbergen I."/>
            <person name="Shu S."/>
            <person name="Carlson J."/>
            <person name="Kinoshita T."/>
            <person name="Ohta Y."/>
            <person name="Mawaribuchi S."/>
            <person name="Jenkins J."/>
            <person name="Grimwood J."/>
            <person name="Schmutz J."/>
            <person name="Mitros T."/>
            <person name="Mozaffari S.V."/>
            <person name="Suzuki Y."/>
            <person name="Haramoto Y."/>
            <person name="Yamamoto T.S."/>
            <person name="Takagi C."/>
            <person name="Heald R."/>
            <person name="Miller K."/>
            <person name="Haudenschild C."/>
            <person name="Kitzman J."/>
            <person name="Nakayama T."/>
            <person name="Izutsu Y."/>
            <person name="Robert J."/>
            <person name="Fortriede J."/>
            <person name="Burns K."/>
            <person name="Lotay V."/>
            <person name="Karimi K."/>
            <person name="Yasuoka Y."/>
            <person name="Dichmann D.S."/>
            <person name="Flajnik M.F."/>
            <person name="Houston D.W."/>
            <person name="Shendure J."/>
            <person name="DuPasquier L."/>
            <person name="Vize P.D."/>
            <person name="Zorn A.M."/>
            <person name="Ito M."/>
            <person name="Marcotte E.M."/>
            <person name="Wallingford J.B."/>
            <person name="Ito Y."/>
            <person name="Asashima M."/>
            <person name="Ueno N."/>
            <person name="Matsuda Y."/>
            <person name="Veenstra G.J."/>
            <person name="Fujiyama A."/>
            <person name="Harland R.M."/>
            <person name="Taira M."/>
            <person name="Rokhsar D.S."/>
        </authorList>
    </citation>
    <scope>NUCLEOTIDE SEQUENCE [LARGE SCALE GENOMIC DNA]</scope>
    <source>
        <strain evidence="2">J</strain>
    </source>
</reference>
<sequence>MTTEISCCSEVLAVRSASSNVCNGYIATEFLLIMVLHCCRYGSLRLLTFVWKPKRCSLRSFSTNGKLPREQKMNQ</sequence>
<organism evidence="1 2">
    <name type="scientific">Xenopus laevis</name>
    <name type="common">African clawed frog</name>
    <dbReference type="NCBI Taxonomy" id="8355"/>
    <lineage>
        <taxon>Eukaryota</taxon>
        <taxon>Metazoa</taxon>
        <taxon>Chordata</taxon>
        <taxon>Craniata</taxon>
        <taxon>Vertebrata</taxon>
        <taxon>Euteleostomi</taxon>
        <taxon>Amphibia</taxon>
        <taxon>Batrachia</taxon>
        <taxon>Anura</taxon>
        <taxon>Pipoidea</taxon>
        <taxon>Pipidae</taxon>
        <taxon>Xenopodinae</taxon>
        <taxon>Xenopus</taxon>
        <taxon>Xenopus</taxon>
    </lineage>
</organism>
<accession>A0A974D0E9</accession>
<evidence type="ECO:0000313" key="1">
    <source>
        <dbReference type="EMBL" id="OCT83348.1"/>
    </source>
</evidence>
<gene>
    <name evidence="1" type="ORF">XELAEV_18025887mg</name>
</gene>